<reference evidence="1" key="1">
    <citation type="journal article" date="2014" name="Front. Microbiol.">
        <title>High frequency of phylogenetically diverse reductive dehalogenase-homologous genes in deep subseafloor sedimentary metagenomes.</title>
        <authorList>
            <person name="Kawai M."/>
            <person name="Futagami T."/>
            <person name="Toyoda A."/>
            <person name="Takaki Y."/>
            <person name="Nishi S."/>
            <person name="Hori S."/>
            <person name="Arai W."/>
            <person name="Tsubouchi T."/>
            <person name="Morono Y."/>
            <person name="Uchiyama I."/>
            <person name="Ito T."/>
            <person name="Fujiyama A."/>
            <person name="Inagaki F."/>
            <person name="Takami H."/>
        </authorList>
    </citation>
    <scope>NUCLEOTIDE SEQUENCE</scope>
    <source>
        <strain evidence="1">Expedition CK06-06</strain>
    </source>
</reference>
<evidence type="ECO:0008006" key="2">
    <source>
        <dbReference type="Google" id="ProtNLM"/>
    </source>
</evidence>
<organism evidence="1">
    <name type="scientific">marine sediment metagenome</name>
    <dbReference type="NCBI Taxonomy" id="412755"/>
    <lineage>
        <taxon>unclassified sequences</taxon>
        <taxon>metagenomes</taxon>
        <taxon>ecological metagenomes</taxon>
    </lineage>
</organism>
<proteinExistence type="predicted"/>
<accession>X0W9D5</accession>
<sequence>EIVPFEEAQKEAAKAFGKEAAQRILGFLSDITRPPAKELGGLLADHVKFFRLKTQLKIIRKAQALHQEYKIRHQQVPLKIIAHLLDSCSWEEDEWMQRKWATLLANAATLDEKVDNYPTHVELLGQLSPVQARCLDLMYNENVFPARRYHRSLPSYQSGYYLQTAVKISGEDLNILCDSLIRLNLIHPKLLFKQSDKNLSEVEVERDLAEVSLTFLGQDLVKKCRIPFSKMHLEKIRRSFAPIVDQIAKDHDGQELRDFIRDA</sequence>
<dbReference type="InterPro" id="IPR025506">
    <property type="entry name" value="Abi_alpha"/>
</dbReference>
<dbReference type="Pfam" id="PF14337">
    <property type="entry name" value="Abi_alpha"/>
    <property type="match status" value="1"/>
</dbReference>
<feature type="non-terminal residue" evidence="1">
    <location>
        <position position="263"/>
    </location>
</feature>
<evidence type="ECO:0000313" key="1">
    <source>
        <dbReference type="EMBL" id="GAG27539.1"/>
    </source>
</evidence>
<dbReference type="EMBL" id="BARS01031023">
    <property type="protein sequence ID" value="GAG27539.1"/>
    <property type="molecule type" value="Genomic_DNA"/>
</dbReference>
<comment type="caution">
    <text evidence="1">The sequence shown here is derived from an EMBL/GenBank/DDBJ whole genome shotgun (WGS) entry which is preliminary data.</text>
</comment>
<gene>
    <name evidence="1" type="ORF">S01H1_48314</name>
</gene>
<feature type="non-terminal residue" evidence="1">
    <location>
        <position position="1"/>
    </location>
</feature>
<protein>
    <recommendedName>
        <fullName evidence="2">DUF4393 domain-containing protein</fullName>
    </recommendedName>
</protein>
<dbReference type="AlphaFoldDB" id="X0W9D5"/>
<name>X0W9D5_9ZZZZ</name>